<evidence type="ECO:0000256" key="3">
    <source>
        <dbReference type="ARBA" id="ARBA00022448"/>
    </source>
</evidence>
<organism evidence="12 13">
    <name type="scientific">Treponema ruminis</name>
    <dbReference type="NCBI Taxonomy" id="744515"/>
    <lineage>
        <taxon>Bacteria</taxon>
        <taxon>Pseudomonadati</taxon>
        <taxon>Spirochaetota</taxon>
        <taxon>Spirochaetia</taxon>
        <taxon>Spirochaetales</taxon>
        <taxon>Treponemataceae</taxon>
        <taxon>Treponema</taxon>
    </lineage>
</organism>
<dbReference type="GO" id="GO:0042956">
    <property type="term" value="P:maltodextrin transmembrane transport"/>
    <property type="evidence" value="ECO:0007669"/>
    <property type="project" value="TreeGrafter"/>
</dbReference>
<protein>
    <recommendedName>
        <fullName evidence="10">Maltose/maltodextrin transport system permease protein</fullName>
    </recommendedName>
</protein>
<keyword evidence="6 9" id="KW-0812">Transmembrane</keyword>
<feature type="transmembrane region" description="Helical" evidence="9">
    <location>
        <begin position="410"/>
        <end position="428"/>
    </location>
</feature>
<evidence type="ECO:0000256" key="6">
    <source>
        <dbReference type="ARBA" id="ARBA00022692"/>
    </source>
</evidence>
<evidence type="ECO:0000256" key="4">
    <source>
        <dbReference type="ARBA" id="ARBA00022475"/>
    </source>
</evidence>
<dbReference type="PANTHER" id="PTHR47314">
    <property type="entry name" value="MALTOSE/MALTODEXTRIN TRANSPORT SYSTEM PERMEASE PROTEIN MALF"/>
    <property type="match status" value="1"/>
</dbReference>
<evidence type="ECO:0000256" key="10">
    <source>
        <dbReference type="RuleBase" id="RU367050"/>
    </source>
</evidence>
<dbReference type="EMBL" id="JACHFQ010000005">
    <property type="protein sequence ID" value="MBB5226355.1"/>
    <property type="molecule type" value="Genomic_DNA"/>
</dbReference>
<evidence type="ECO:0000256" key="9">
    <source>
        <dbReference type="RuleBase" id="RU363032"/>
    </source>
</evidence>
<dbReference type="AlphaFoldDB" id="A0A7W8LMF6"/>
<name>A0A7W8LMF6_9SPIR</name>
<dbReference type="InterPro" id="IPR000515">
    <property type="entry name" value="MetI-like"/>
</dbReference>
<keyword evidence="3 9" id="KW-0813">Transport</keyword>
<keyword evidence="8 9" id="KW-0472">Membrane</keyword>
<feature type="transmembrane region" description="Helical" evidence="9">
    <location>
        <begin position="44"/>
        <end position="66"/>
    </location>
</feature>
<feature type="transmembrane region" description="Helical" evidence="9">
    <location>
        <begin position="265"/>
        <end position="287"/>
    </location>
</feature>
<comment type="subcellular location">
    <subcellularLocation>
        <location evidence="1 9">Cell membrane</location>
        <topology evidence="1 9">Multi-pass membrane protein</topology>
    </subcellularLocation>
</comment>
<dbReference type="PROSITE" id="PS50928">
    <property type="entry name" value="ABC_TM1"/>
    <property type="match status" value="1"/>
</dbReference>
<feature type="transmembrane region" description="Helical" evidence="9">
    <location>
        <begin position="189"/>
        <end position="215"/>
    </location>
</feature>
<sequence length="504" mass="56439">MTTTNTVNENQSIDPKLPQKAMRASCCYMGLGQFAVLRQRLRGMLLMLFEAYILIDIVLGLFDIYIPGDFFDSIYYEGDNFLLRALNGMLFFFLDFVNLVFCNNTIIGGLTGLFTLGDPHPELPVNERDHSIFMMINGLIVVILLAIFIFLYISTIFNARKDGEKIVAKNRFPTRQQTRNDIAQNSFPIMGIAPAVILMAFFTVVPLLFSALVAFTNYSSPDHIPPNNLVDWVGFENFKTMFSSSSATGNGEWFKAFGHVASWTLIWAVFATFTCFFVGFFFSVVLLDKRIKLPQIYRTVFILPYAIPQMLSLFVWANLLNGTMGPINVMLNSIGIKAIPWLSDPFLAKVTLILVNIWIGFPYSMILVTSSMTAISKSLYEAAGIDGASRWQQFKSITLPMVMYQLKPNLIMQFAGNINSFGAIFFLTGGGPSLKTGTGTDILNLSIATQAGSTDNLITWIYKLTMNSNQYNIASVLSILVFVVLVPFGLYNFMRTKSFKEGEL</sequence>
<dbReference type="GO" id="GO:1990060">
    <property type="term" value="C:maltose transport complex"/>
    <property type="evidence" value="ECO:0007669"/>
    <property type="project" value="TreeGrafter"/>
</dbReference>
<dbReference type="PANTHER" id="PTHR47314:SF1">
    <property type="entry name" value="MALTOSE_MALTODEXTRIN TRANSPORT SYSTEM PERMEASE PROTEIN MALF"/>
    <property type="match status" value="1"/>
</dbReference>
<keyword evidence="7 9" id="KW-1133">Transmembrane helix</keyword>
<evidence type="ECO:0000256" key="2">
    <source>
        <dbReference type="ARBA" id="ARBA00009047"/>
    </source>
</evidence>
<dbReference type="Pfam" id="PF00528">
    <property type="entry name" value="BPD_transp_1"/>
    <property type="match status" value="1"/>
</dbReference>
<dbReference type="SUPFAM" id="SSF160964">
    <property type="entry name" value="MalF N-terminal region-like"/>
    <property type="match status" value="1"/>
</dbReference>
<keyword evidence="4 10" id="KW-1003">Cell membrane</keyword>
<feature type="transmembrane region" description="Helical" evidence="9">
    <location>
        <begin position="473"/>
        <end position="494"/>
    </location>
</feature>
<dbReference type="GO" id="GO:0015423">
    <property type="term" value="F:ABC-type maltose transporter activity"/>
    <property type="evidence" value="ECO:0007669"/>
    <property type="project" value="TreeGrafter"/>
</dbReference>
<reference evidence="12 13" key="1">
    <citation type="submission" date="2020-08" db="EMBL/GenBank/DDBJ databases">
        <title>Genomic Encyclopedia of Type Strains, Phase IV (KMG-IV): sequencing the most valuable type-strain genomes for metagenomic binning, comparative biology and taxonomic classification.</title>
        <authorList>
            <person name="Goeker M."/>
        </authorList>
    </citation>
    <scope>NUCLEOTIDE SEQUENCE [LARGE SCALE GENOMIC DNA]</scope>
    <source>
        <strain evidence="12 13">DSM 103462</strain>
    </source>
</reference>
<feature type="transmembrane region" description="Helical" evidence="9">
    <location>
        <begin position="346"/>
        <end position="368"/>
    </location>
</feature>
<comment type="function">
    <text evidence="10">Part of the ABC transporter complex MalEFGK involved in maltose/maltodextrin import. Probably responsible for the translocation of the substrate across the membrane.</text>
</comment>
<keyword evidence="5 10" id="KW-0762">Sugar transport</keyword>
<gene>
    <name evidence="12" type="ORF">HNP76_001728</name>
</gene>
<dbReference type="SUPFAM" id="SSF161098">
    <property type="entry name" value="MetI-like"/>
    <property type="match status" value="1"/>
</dbReference>
<feature type="domain" description="ABC transmembrane type-1" evidence="11">
    <location>
        <begin position="261"/>
        <end position="492"/>
    </location>
</feature>
<feature type="transmembrane region" description="Helical" evidence="9">
    <location>
        <begin position="86"/>
        <end position="112"/>
    </location>
</feature>
<evidence type="ECO:0000256" key="7">
    <source>
        <dbReference type="ARBA" id="ARBA00022989"/>
    </source>
</evidence>
<dbReference type="Proteomes" id="UP000518887">
    <property type="component" value="Unassembled WGS sequence"/>
</dbReference>
<feature type="transmembrane region" description="Helical" evidence="9">
    <location>
        <begin position="299"/>
        <end position="319"/>
    </location>
</feature>
<keyword evidence="13" id="KW-1185">Reference proteome</keyword>
<dbReference type="CDD" id="cd06261">
    <property type="entry name" value="TM_PBP2"/>
    <property type="match status" value="1"/>
</dbReference>
<comment type="caution">
    <text evidence="12">The sequence shown here is derived from an EMBL/GenBank/DDBJ whole genome shotgun (WGS) entry which is preliminary data.</text>
</comment>
<comment type="similarity">
    <text evidence="2 10">Belongs to the binding-protein-dependent transport system permease family. MalFG subfamily.</text>
</comment>
<evidence type="ECO:0000313" key="12">
    <source>
        <dbReference type="EMBL" id="MBB5226355.1"/>
    </source>
</evidence>
<evidence type="ECO:0000256" key="1">
    <source>
        <dbReference type="ARBA" id="ARBA00004651"/>
    </source>
</evidence>
<feature type="transmembrane region" description="Helical" evidence="9">
    <location>
        <begin position="132"/>
        <end position="153"/>
    </location>
</feature>
<dbReference type="Gene3D" id="1.10.3720.10">
    <property type="entry name" value="MetI-like"/>
    <property type="match status" value="1"/>
</dbReference>
<dbReference type="InterPro" id="IPR035906">
    <property type="entry name" value="MetI-like_sf"/>
</dbReference>
<dbReference type="RefSeq" id="WP_246462614.1">
    <property type="nucleotide sequence ID" value="NZ_CP031518.1"/>
</dbReference>
<accession>A0A7W8LMF6</accession>
<proteinExistence type="inferred from homology"/>
<evidence type="ECO:0000313" key="13">
    <source>
        <dbReference type="Proteomes" id="UP000518887"/>
    </source>
</evidence>
<evidence type="ECO:0000259" key="11">
    <source>
        <dbReference type="PROSITE" id="PS50928"/>
    </source>
</evidence>
<evidence type="ECO:0000256" key="8">
    <source>
        <dbReference type="ARBA" id="ARBA00023136"/>
    </source>
</evidence>
<evidence type="ECO:0000256" key="5">
    <source>
        <dbReference type="ARBA" id="ARBA00022597"/>
    </source>
</evidence>